<dbReference type="InterPro" id="IPR009241">
    <property type="entry name" value="HigB-like"/>
</dbReference>
<dbReference type="Proteomes" id="UP001169006">
    <property type="component" value="Unassembled WGS sequence"/>
</dbReference>
<accession>A0ABT8SSK2</accession>
<dbReference type="EMBL" id="JAUKWQ010000001">
    <property type="protein sequence ID" value="MDO1581394.1"/>
    <property type="molecule type" value="Genomic_DNA"/>
</dbReference>
<keyword evidence="2" id="KW-1185">Reference proteome</keyword>
<proteinExistence type="predicted"/>
<comment type="caution">
    <text evidence="1">The sequence shown here is derived from an EMBL/GenBank/DDBJ whole genome shotgun (WGS) entry which is preliminary data.</text>
</comment>
<sequence length="132" mass="14999">MGPAPIQALRQSRSQSFARPPDVVDPAIYFVEKPPRCGSIVCVFRLVSHPDRLTPFQQDDRVLTLDPNDWKPMSSVGAGVREIRIRDESGAFRVMYVVQAKDAVYVLHAFQKKSQQTARHDLDLARLRLQQV</sequence>
<reference evidence="1" key="2">
    <citation type="submission" date="2023-07" db="EMBL/GenBank/DDBJ databases">
        <authorList>
            <person name="Sun H."/>
        </authorList>
    </citation>
    <scope>NUCLEOTIDE SEQUENCE</scope>
    <source>
        <strain evidence="1">05753</strain>
    </source>
</reference>
<dbReference type="RefSeq" id="WP_302075505.1">
    <property type="nucleotide sequence ID" value="NZ_JAUKWQ010000001.1"/>
</dbReference>
<reference evidence="1" key="1">
    <citation type="journal article" date="2015" name="Int. J. Syst. Evol. Microbiol.">
        <title>Rhizobium oryzicola sp. nov., potential plant-growth-promoting endophytic bacteria isolated from rice roots.</title>
        <authorList>
            <person name="Zhang X.X."/>
            <person name="Gao J.S."/>
            <person name="Cao Y.H."/>
            <person name="Sheirdil R.A."/>
            <person name="Wang X.C."/>
            <person name="Zhang L."/>
        </authorList>
    </citation>
    <scope>NUCLEOTIDE SEQUENCE</scope>
    <source>
        <strain evidence="1">05753</strain>
    </source>
</reference>
<evidence type="ECO:0000313" key="1">
    <source>
        <dbReference type="EMBL" id="MDO1581394.1"/>
    </source>
</evidence>
<name>A0ABT8SSK2_9HYPH</name>
<dbReference type="Pfam" id="PF05973">
    <property type="entry name" value="Gp49"/>
    <property type="match status" value="1"/>
</dbReference>
<evidence type="ECO:0000313" key="2">
    <source>
        <dbReference type="Proteomes" id="UP001169006"/>
    </source>
</evidence>
<organism evidence="1 2">
    <name type="scientific">Rhizobium oryzicola</name>
    <dbReference type="NCBI Taxonomy" id="1232668"/>
    <lineage>
        <taxon>Bacteria</taxon>
        <taxon>Pseudomonadati</taxon>
        <taxon>Pseudomonadota</taxon>
        <taxon>Alphaproteobacteria</taxon>
        <taxon>Hyphomicrobiales</taxon>
        <taxon>Rhizobiaceae</taxon>
        <taxon>Rhizobium/Agrobacterium group</taxon>
        <taxon>Rhizobium</taxon>
    </lineage>
</organism>
<gene>
    <name evidence="1" type="ORF">Q2T52_04725</name>
</gene>
<protein>
    <submittedName>
        <fullName evidence="1">Type II toxin-antitoxin system RelE/ParE family toxin</fullName>
    </submittedName>
</protein>